<dbReference type="STRING" id="1314781.A0A165GPY8"/>
<accession>A0A165GPY8</accession>
<gene>
    <name evidence="2" type="ORF">EXIGLDRAFT_719872</name>
    <name evidence="3" type="ORF">EXIGLDRAFT_730638</name>
</gene>
<dbReference type="OrthoDB" id="424402at2759"/>
<keyword evidence="4" id="KW-1185">Reference proteome</keyword>
<dbReference type="EMBL" id="KV425930">
    <property type="protein sequence ID" value="KZV97422.1"/>
    <property type="molecule type" value="Genomic_DNA"/>
</dbReference>
<dbReference type="EMBL" id="KV426039">
    <property type="protein sequence ID" value="KZV90837.1"/>
    <property type="molecule type" value="Genomic_DNA"/>
</dbReference>
<feature type="region of interest" description="Disordered" evidence="1">
    <location>
        <begin position="48"/>
        <end position="82"/>
    </location>
</feature>
<feature type="region of interest" description="Disordered" evidence="1">
    <location>
        <begin position="163"/>
        <end position="199"/>
    </location>
</feature>
<protein>
    <submittedName>
        <fullName evidence="2">Uncharacterized protein</fullName>
    </submittedName>
</protein>
<proteinExistence type="predicted"/>
<organism evidence="2 4">
    <name type="scientific">Exidia glandulosa HHB12029</name>
    <dbReference type="NCBI Taxonomy" id="1314781"/>
    <lineage>
        <taxon>Eukaryota</taxon>
        <taxon>Fungi</taxon>
        <taxon>Dikarya</taxon>
        <taxon>Basidiomycota</taxon>
        <taxon>Agaricomycotina</taxon>
        <taxon>Agaricomycetes</taxon>
        <taxon>Auriculariales</taxon>
        <taxon>Exidiaceae</taxon>
        <taxon>Exidia</taxon>
    </lineage>
</organism>
<evidence type="ECO:0000313" key="4">
    <source>
        <dbReference type="Proteomes" id="UP000077266"/>
    </source>
</evidence>
<dbReference type="AlphaFoldDB" id="A0A165GPY8"/>
<dbReference type="Proteomes" id="UP000077266">
    <property type="component" value="Unassembled WGS sequence"/>
</dbReference>
<sequence length="199" mass="22430">MAPSTEPYHMRVTTYNHVRNFVSFALKFLEENPDRPLVLHTLPAADVTNDTTTASHGKRKRTDTDEAQPAPKRAKPSQSTDSVPRLLSVVEIIQREYLESRKIGQSGLHQYNEIGTLEDEGLAPATEHVDPLDAALRGKNFTKIRVTPFMRITLCTRPVPELVDKGSTYQGEPPVRKKSKAAKSRERAQRRQEKSSLED</sequence>
<name>A0A165GPY8_EXIGL</name>
<evidence type="ECO:0000313" key="3">
    <source>
        <dbReference type="EMBL" id="KZV97422.1"/>
    </source>
</evidence>
<evidence type="ECO:0000313" key="2">
    <source>
        <dbReference type="EMBL" id="KZV90837.1"/>
    </source>
</evidence>
<evidence type="ECO:0000256" key="1">
    <source>
        <dbReference type="SAM" id="MobiDB-lite"/>
    </source>
</evidence>
<reference evidence="2 4" key="1">
    <citation type="journal article" date="2016" name="Mol. Biol. Evol.">
        <title>Comparative Genomics of Early-Diverging Mushroom-Forming Fungi Provides Insights into the Origins of Lignocellulose Decay Capabilities.</title>
        <authorList>
            <person name="Nagy L.G."/>
            <person name="Riley R."/>
            <person name="Tritt A."/>
            <person name="Adam C."/>
            <person name="Daum C."/>
            <person name="Floudas D."/>
            <person name="Sun H."/>
            <person name="Yadav J.S."/>
            <person name="Pangilinan J."/>
            <person name="Larsson K.H."/>
            <person name="Matsuura K."/>
            <person name="Barry K."/>
            <person name="Labutti K."/>
            <person name="Kuo R."/>
            <person name="Ohm R.A."/>
            <person name="Bhattacharya S.S."/>
            <person name="Shirouzu T."/>
            <person name="Yoshinaga Y."/>
            <person name="Martin F.M."/>
            <person name="Grigoriev I.V."/>
            <person name="Hibbett D.S."/>
        </authorList>
    </citation>
    <scope>NUCLEOTIDE SEQUENCE [LARGE SCALE GENOMIC DNA]</scope>
    <source>
        <strain evidence="2 4">HHB12029</strain>
    </source>
</reference>
<feature type="compositionally biased region" description="Basic and acidic residues" evidence="1">
    <location>
        <begin position="183"/>
        <end position="199"/>
    </location>
</feature>